<dbReference type="AlphaFoldDB" id="A0A8T0IZ56"/>
<organism evidence="1 2">
    <name type="scientific">Ceratodon purpureus</name>
    <name type="common">Fire moss</name>
    <name type="synonym">Dicranum purpureum</name>
    <dbReference type="NCBI Taxonomy" id="3225"/>
    <lineage>
        <taxon>Eukaryota</taxon>
        <taxon>Viridiplantae</taxon>
        <taxon>Streptophyta</taxon>
        <taxon>Embryophyta</taxon>
        <taxon>Bryophyta</taxon>
        <taxon>Bryophytina</taxon>
        <taxon>Bryopsida</taxon>
        <taxon>Dicranidae</taxon>
        <taxon>Pseudoditrichales</taxon>
        <taxon>Ditrichaceae</taxon>
        <taxon>Ceratodon</taxon>
    </lineage>
</organism>
<dbReference type="EMBL" id="CM026422">
    <property type="protein sequence ID" value="KAG0588635.1"/>
    <property type="molecule type" value="Genomic_DNA"/>
</dbReference>
<gene>
    <name evidence="1" type="ORF">KC19_2G258000</name>
</gene>
<dbReference type="Proteomes" id="UP000822688">
    <property type="component" value="Chromosome 2"/>
</dbReference>
<feature type="non-terminal residue" evidence="1">
    <location>
        <position position="1"/>
    </location>
</feature>
<evidence type="ECO:0000313" key="1">
    <source>
        <dbReference type="EMBL" id="KAG0588635.1"/>
    </source>
</evidence>
<protein>
    <submittedName>
        <fullName evidence="1">Uncharacterized protein</fullName>
    </submittedName>
</protein>
<name>A0A8T0IZ56_CERPU</name>
<accession>A0A8T0IZ56</accession>
<sequence>SGAADRAWRGRLAKDVGTESVRACLSGDSGRWITCLATESASSCPNNGYASSKKRSMTHCTVVRHKKWYANSVAKIQPRNSVLGMENLIKFSSFGGMLSSFRCCWKLDSGLQALRL</sequence>
<keyword evidence="2" id="KW-1185">Reference proteome</keyword>
<comment type="caution">
    <text evidence="1">The sequence shown here is derived from an EMBL/GenBank/DDBJ whole genome shotgun (WGS) entry which is preliminary data.</text>
</comment>
<evidence type="ECO:0000313" key="2">
    <source>
        <dbReference type="Proteomes" id="UP000822688"/>
    </source>
</evidence>
<reference evidence="1" key="1">
    <citation type="submission" date="2020-06" db="EMBL/GenBank/DDBJ databases">
        <title>WGS assembly of Ceratodon purpureus strain R40.</title>
        <authorList>
            <person name="Carey S.B."/>
            <person name="Jenkins J."/>
            <person name="Shu S."/>
            <person name="Lovell J.T."/>
            <person name="Sreedasyam A."/>
            <person name="Maumus F."/>
            <person name="Tiley G.P."/>
            <person name="Fernandez-Pozo N."/>
            <person name="Barry K."/>
            <person name="Chen C."/>
            <person name="Wang M."/>
            <person name="Lipzen A."/>
            <person name="Daum C."/>
            <person name="Saski C.A."/>
            <person name="Payton A.C."/>
            <person name="Mcbreen J.C."/>
            <person name="Conrad R.E."/>
            <person name="Kollar L.M."/>
            <person name="Olsson S."/>
            <person name="Huttunen S."/>
            <person name="Landis J.B."/>
            <person name="Wickett N.J."/>
            <person name="Johnson M.G."/>
            <person name="Rensing S.A."/>
            <person name="Grimwood J."/>
            <person name="Schmutz J."/>
            <person name="Mcdaniel S.F."/>
        </authorList>
    </citation>
    <scope>NUCLEOTIDE SEQUENCE</scope>
    <source>
        <strain evidence="1">R40</strain>
    </source>
</reference>
<proteinExistence type="predicted"/>